<accession>A0A934IZM0</accession>
<comment type="caution">
    <text evidence="1">The sequence shown here is derived from an EMBL/GenBank/DDBJ whole genome shotgun (WGS) entry which is preliminary data.</text>
</comment>
<evidence type="ECO:0000313" key="2">
    <source>
        <dbReference type="Proteomes" id="UP000640274"/>
    </source>
</evidence>
<evidence type="ECO:0000313" key="1">
    <source>
        <dbReference type="EMBL" id="MBJ6359985.1"/>
    </source>
</evidence>
<gene>
    <name evidence="1" type="ORF">JFN88_01440</name>
</gene>
<dbReference type="Proteomes" id="UP000640274">
    <property type="component" value="Unassembled WGS sequence"/>
</dbReference>
<proteinExistence type="predicted"/>
<name>A0A934IZM0_9BACL</name>
<dbReference type="AlphaFoldDB" id="A0A934IZM0"/>
<dbReference type="RefSeq" id="WP_199017510.1">
    <property type="nucleotide sequence ID" value="NZ_JAELUP010000003.1"/>
</dbReference>
<protein>
    <submittedName>
        <fullName evidence="1">Uncharacterized protein</fullName>
    </submittedName>
</protein>
<dbReference type="EMBL" id="JAELUP010000003">
    <property type="protein sequence ID" value="MBJ6359985.1"/>
    <property type="molecule type" value="Genomic_DNA"/>
</dbReference>
<reference evidence="1" key="1">
    <citation type="submission" date="2020-12" db="EMBL/GenBank/DDBJ databases">
        <authorList>
            <person name="Huq M.A."/>
        </authorList>
    </citation>
    <scope>NUCLEOTIDE SEQUENCE</scope>
    <source>
        <strain evidence="1">MAHUQ-46</strain>
    </source>
</reference>
<sequence>MNTKDDRHTAFLSARQELAKAIERWYVWLSSSPAVLFHAADMDLMVEPVSRFLQSAEWMSESAIAKHEWFVQKGAERLLNRLEKGDFDIYEQ</sequence>
<keyword evidence="2" id="KW-1185">Reference proteome</keyword>
<organism evidence="1 2">
    <name type="scientific">Paenibacillus roseus</name>
    <dbReference type="NCBI Taxonomy" id="2798579"/>
    <lineage>
        <taxon>Bacteria</taxon>
        <taxon>Bacillati</taxon>
        <taxon>Bacillota</taxon>
        <taxon>Bacilli</taxon>
        <taxon>Bacillales</taxon>
        <taxon>Paenibacillaceae</taxon>
        <taxon>Paenibacillus</taxon>
    </lineage>
</organism>